<name>A0A8T1V4G6_9STRA</name>
<organism evidence="1 2">
    <name type="scientific">Phytophthora pseudosyringae</name>
    <dbReference type="NCBI Taxonomy" id="221518"/>
    <lineage>
        <taxon>Eukaryota</taxon>
        <taxon>Sar</taxon>
        <taxon>Stramenopiles</taxon>
        <taxon>Oomycota</taxon>
        <taxon>Peronosporomycetes</taxon>
        <taxon>Peronosporales</taxon>
        <taxon>Peronosporaceae</taxon>
        <taxon>Phytophthora</taxon>
    </lineage>
</organism>
<dbReference type="Proteomes" id="UP000694044">
    <property type="component" value="Unassembled WGS sequence"/>
</dbReference>
<protein>
    <submittedName>
        <fullName evidence="1">Uncharacterized protein</fullName>
    </submittedName>
</protein>
<sequence>MSAQKATSTAKPSPEGFCLESLQLPRCQPSRTSFTMEQPPPHEGGRVVDGFNLALSQMALPPTGKVSGADRHSLRRDVTARKVAARFSANPIGTNLCASSSVVLP</sequence>
<proteinExistence type="predicted"/>
<dbReference type="EMBL" id="JAGDFM010000889">
    <property type="protein sequence ID" value="KAG7375881.1"/>
    <property type="molecule type" value="Genomic_DNA"/>
</dbReference>
<dbReference type="AlphaFoldDB" id="A0A8T1V4G6"/>
<evidence type="ECO:0000313" key="2">
    <source>
        <dbReference type="Proteomes" id="UP000694044"/>
    </source>
</evidence>
<gene>
    <name evidence="1" type="ORF">PHYPSEUDO_014918</name>
</gene>
<comment type="caution">
    <text evidence="1">The sequence shown here is derived from an EMBL/GenBank/DDBJ whole genome shotgun (WGS) entry which is preliminary data.</text>
</comment>
<accession>A0A8T1V4G6</accession>
<keyword evidence="2" id="KW-1185">Reference proteome</keyword>
<reference evidence="1" key="1">
    <citation type="submission" date="2021-02" db="EMBL/GenBank/DDBJ databases">
        <authorList>
            <person name="Palmer J.M."/>
        </authorList>
    </citation>
    <scope>NUCLEOTIDE SEQUENCE</scope>
    <source>
        <strain evidence="1">SCRP734</strain>
    </source>
</reference>
<evidence type="ECO:0000313" key="1">
    <source>
        <dbReference type="EMBL" id="KAG7375881.1"/>
    </source>
</evidence>